<dbReference type="SUPFAM" id="SSF48726">
    <property type="entry name" value="Immunoglobulin"/>
    <property type="match status" value="1"/>
</dbReference>
<dbReference type="AlphaFoldDB" id="A0AAD5A790"/>
<dbReference type="GO" id="GO:0005886">
    <property type="term" value="C:plasma membrane"/>
    <property type="evidence" value="ECO:0007669"/>
    <property type="project" value="TreeGrafter"/>
</dbReference>
<dbReference type="SMART" id="SM00408">
    <property type="entry name" value="IGc2"/>
    <property type="match status" value="1"/>
</dbReference>
<reference evidence="4" key="1">
    <citation type="submission" date="2018-07" db="EMBL/GenBank/DDBJ databases">
        <title>Comparative genomics of catfishes provides insights into carnivory and benthic adaptation.</title>
        <authorList>
            <person name="Zhang Y."/>
            <person name="Wang D."/>
            <person name="Peng Z."/>
            <person name="Zheng S."/>
            <person name="Shao F."/>
            <person name="Tao W."/>
        </authorList>
    </citation>
    <scope>NUCLEOTIDE SEQUENCE</scope>
    <source>
        <strain evidence="4">Chongqing</strain>
    </source>
</reference>
<dbReference type="InterPro" id="IPR013783">
    <property type="entry name" value="Ig-like_fold"/>
</dbReference>
<keyword evidence="5" id="KW-1185">Reference proteome</keyword>
<dbReference type="Gene3D" id="2.60.40.10">
    <property type="entry name" value="Immunoglobulins"/>
    <property type="match status" value="1"/>
</dbReference>
<dbReference type="PANTHER" id="PTHR45080">
    <property type="entry name" value="CONTACTIN 5"/>
    <property type="match status" value="1"/>
</dbReference>
<dbReference type="SMART" id="SM00409">
    <property type="entry name" value="IG"/>
    <property type="match status" value="1"/>
</dbReference>
<evidence type="ECO:0000259" key="3">
    <source>
        <dbReference type="PROSITE" id="PS50835"/>
    </source>
</evidence>
<proteinExistence type="predicted"/>
<dbReference type="InterPro" id="IPR003598">
    <property type="entry name" value="Ig_sub2"/>
</dbReference>
<dbReference type="GO" id="GO:0043025">
    <property type="term" value="C:neuronal cell body"/>
    <property type="evidence" value="ECO:0007669"/>
    <property type="project" value="TreeGrafter"/>
</dbReference>
<organism evidence="4 5">
    <name type="scientific">Silurus asotus</name>
    <name type="common">Amur catfish</name>
    <name type="synonym">Parasilurus asotus</name>
    <dbReference type="NCBI Taxonomy" id="30991"/>
    <lineage>
        <taxon>Eukaryota</taxon>
        <taxon>Metazoa</taxon>
        <taxon>Chordata</taxon>
        <taxon>Craniata</taxon>
        <taxon>Vertebrata</taxon>
        <taxon>Euteleostomi</taxon>
        <taxon>Actinopterygii</taxon>
        <taxon>Neopterygii</taxon>
        <taxon>Teleostei</taxon>
        <taxon>Ostariophysi</taxon>
        <taxon>Siluriformes</taxon>
        <taxon>Siluridae</taxon>
        <taxon>Silurus</taxon>
    </lineage>
</organism>
<dbReference type="Pfam" id="PF07679">
    <property type="entry name" value="I-set"/>
    <property type="match status" value="1"/>
</dbReference>
<evidence type="ECO:0000256" key="1">
    <source>
        <dbReference type="ARBA" id="ARBA00022729"/>
    </source>
</evidence>
<dbReference type="EMBL" id="MU573503">
    <property type="protein sequence ID" value="KAI5610554.1"/>
    <property type="molecule type" value="Genomic_DNA"/>
</dbReference>
<keyword evidence="2" id="KW-1015">Disulfide bond</keyword>
<dbReference type="GO" id="GO:0030424">
    <property type="term" value="C:axon"/>
    <property type="evidence" value="ECO:0007669"/>
    <property type="project" value="TreeGrafter"/>
</dbReference>
<evidence type="ECO:0000313" key="4">
    <source>
        <dbReference type="EMBL" id="KAI5610554.1"/>
    </source>
</evidence>
<dbReference type="InterPro" id="IPR013098">
    <property type="entry name" value="Ig_I-set"/>
</dbReference>
<name>A0AAD5A790_SILAS</name>
<dbReference type="InterPro" id="IPR007110">
    <property type="entry name" value="Ig-like_dom"/>
</dbReference>
<keyword evidence="1" id="KW-0732">Signal</keyword>
<protein>
    <submittedName>
        <fullName evidence="4">Hemicentin-1</fullName>
    </submittedName>
</protein>
<gene>
    <name evidence="4" type="ORF">C0J50_12045</name>
</gene>
<dbReference type="PROSITE" id="PS50835">
    <property type="entry name" value="IG_LIKE"/>
    <property type="match status" value="1"/>
</dbReference>
<dbReference type="InterPro" id="IPR050958">
    <property type="entry name" value="Cell_Adh-Cytoskel_Orgn"/>
</dbReference>
<dbReference type="FunFam" id="2.60.40.10:FF:000130">
    <property type="entry name" value="Hemicentin 1"/>
    <property type="match status" value="1"/>
</dbReference>
<dbReference type="InterPro" id="IPR003599">
    <property type="entry name" value="Ig_sub"/>
</dbReference>
<comment type="caution">
    <text evidence="4">The sequence shown here is derived from an EMBL/GenBank/DDBJ whole genome shotgun (WGS) entry which is preliminary data.</text>
</comment>
<dbReference type="PANTHER" id="PTHR45080:SF8">
    <property type="entry name" value="IG-LIKE DOMAIN-CONTAINING PROTEIN"/>
    <property type="match status" value="1"/>
</dbReference>
<dbReference type="Proteomes" id="UP001205998">
    <property type="component" value="Unassembled WGS sequence"/>
</dbReference>
<dbReference type="InterPro" id="IPR036179">
    <property type="entry name" value="Ig-like_dom_sf"/>
</dbReference>
<dbReference type="GO" id="GO:0007156">
    <property type="term" value="P:homophilic cell adhesion via plasma membrane adhesion molecules"/>
    <property type="evidence" value="ECO:0007669"/>
    <property type="project" value="TreeGrafter"/>
</dbReference>
<dbReference type="GO" id="GO:0050808">
    <property type="term" value="P:synapse organization"/>
    <property type="evidence" value="ECO:0007669"/>
    <property type="project" value="TreeGrafter"/>
</dbReference>
<evidence type="ECO:0000313" key="5">
    <source>
        <dbReference type="Proteomes" id="UP001205998"/>
    </source>
</evidence>
<evidence type="ECO:0000256" key="2">
    <source>
        <dbReference type="ARBA" id="ARBA00023157"/>
    </source>
</evidence>
<accession>A0AAD5A790</accession>
<dbReference type="CDD" id="cd00096">
    <property type="entry name" value="Ig"/>
    <property type="match status" value="1"/>
</dbReference>
<sequence>MVKHTEPMEHIVIVRGSVVSLVCEAHGVPPPVFTWLKDNDLLSRHQNNLLHDGGESRFQLLNVQLEDTGIYSCIAKNQAGTSSKTFNLTVLGRSDNIKEIS</sequence>
<feature type="domain" description="Ig-like" evidence="3">
    <location>
        <begin position="1"/>
        <end position="89"/>
    </location>
</feature>
<dbReference type="GO" id="GO:0008046">
    <property type="term" value="F:axon guidance receptor activity"/>
    <property type="evidence" value="ECO:0007669"/>
    <property type="project" value="TreeGrafter"/>
</dbReference>